<dbReference type="InterPro" id="IPR051540">
    <property type="entry name" value="S-2-haloacid_dehalogenase"/>
</dbReference>
<accession>A0A1H4AY82</accession>
<dbReference type="SFLD" id="SFLDF00045">
    <property type="entry name" value="2-haloacid_dehalogenase"/>
    <property type="match status" value="1"/>
</dbReference>
<dbReference type="GO" id="GO:0019120">
    <property type="term" value="F:hydrolase activity, acting on acid halide bonds, in C-halide compounds"/>
    <property type="evidence" value="ECO:0007669"/>
    <property type="project" value="InterPro"/>
</dbReference>
<dbReference type="RefSeq" id="WP_093043865.1">
    <property type="nucleotide sequence ID" value="NZ_FNQR01000004.1"/>
</dbReference>
<keyword evidence="2" id="KW-0378">Hydrolase</keyword>
<dbReference type="InterPro" id="IPR036412">
    <property type="entry name" value="HAD-like_sf"/>
</dbReference>
<proteinExistence type="inferred from homology"/>
<gene>
    <name evidence="3" type="ORF">SAMN05421743_104244</name>
</gene>
<dbReference type="OrthoDB" id="264363at2"/>
<dbReference type="PRINTS" id="PR00413">
    <property type="entry name" value="HADHALOGNASE"/>
</dbReference>
<dbReference type="SFLD" id="SFLDS00003">
    <property type="entry name" value="Haloacid_Dehalogenase"/>
    <property type="match status" value="1"/>
</dbReference>
<evidence type="ECO:0000313" key="4">
    <source>
        <dbReference type="Proteomes" id="UP000198584"/>
    </source>
</evidence>
<reference evidence="3 4" key="1">
    <citation type="submission" date="2016-10" db="EMBL/GenBank/DDBJ databases">
        <authorList>
            <person name="de Groot N.N."/>
        </authorList>
    </citation>
    <scope>NUCLEOTIDE SEQUENCE [LARGE SCALE GENOMIC DNA]</scope>
    <source>
        <strain evidence="3 4">CCM7597</strain>
    </source>
</reference>
<dbReference type="SFLD" id="SFLDG01129">
    <property type="entry name" value="C1.5:_HAD__Beta-PGM__Phosphata"/>
    <property type="match status" value="1"/>
</dbReference>
<dbReference type="Gene3D" id="1.10.150.240">
    <property type="entry name" value="Putative phosphatase, domain 2"/>
    <property type="match status" value="1"/>
</dbReference>
<dbReference type="NCBIfam" id="TIGR01493">
    <property type="entry name" value="HAD-SF-IA-v2"/>
    <property type="match status" value="1"/>
</dbReference>
<dbReference type="CDD" id="cd02588">
    <property type="entry name" value="HAD_L2-DEX"/>
    <property type="match status" value="1"/>
</dbReference>
<dbReference type="SUPFAM" id="SSF56784">
    <property type="entry name" value="HAD-like"/>
    <property type="match status" value="1"/>
</dbReference>
<dbReference type="InterPro" id="IPR023214">
    <property type="entry name" value="HAD_sf"/>
</dbReference>
<dbReference type="InterPro" id="IPR023198">
    <property type="entry name" value="PGP-like_dom2"/>
</dbReference>
<keyword evidence="4" id="KW-1185">Reference proteome</keyword>
<evidence type="ECO:0000313" key="3">
    <source>
        <dbReference type="EMBL" id="SEA40873.1"/>
    </source>
</evidence>
<dbReference type="STRING" id="571932.SAMN05421743_104244"/>
<dbReference type="NCBIfam" id="TIGR01428">
    <property type="entry name" value="HAD_type_II"/>
    <property type="match status" value="1"/>
</dbReference>
<evidence type="ECO:0000256" key="1">
    <source>
        <dbReference type="ARBA" id="ARBA00008106"/>
    </source>
</evidence>
<dbReference type="NCBIfam" id="TIGR01509">
    <property type="entry name" value="HAD-SF-IA-v3"/>
    <property type="match status" value="1"/>
</dbReference>
<dbReference type="InterPro" id="IPR006328">
    <property type="entry name" value="2-HAD"/>
</dbReference>
<dbReference type="Pfam" id="PF00702">
    <property type="entry name" value="Hydrolase"/>
    <property type="match status" value="1"/>
</dbReference>
<dbReference type="AlphaFoldDB" id="A0A1H4AY82"/>
<dbReference type="Gene3D" id="3.40.50.1000">
    <property type="entry name" value="HAD superfamily/HAD-like"/>
    <property type="match status" value="1"/>
</dbReference>
<organism evidence="3 4">
    <name type="scientific">Thalassobacillus cyri</name>
    <dbReference type="NCBI Taxonomy" id="571932"/>
    <lineage>
        <taxon>Bacteria</taxon>
        <taxon>Bacillati</taxon>
        <taxon>Bacillota</taxon>
        <taxon>Bacilli</taxon>
        <taxon>Bacillales</taxon>
        <taxon>Bacillaceae</taxon>
        <taxon>Thalassobacillus</taxon>
    </lineage>
</organism>
<evidence type="ECO:0000256" key="2">
    <source>
        <dbReference type="ARBA" id="ARBA00022801"/>
    </source>
</evidence>
<protein>
    <submittedName>
        <fullName evidence="3">2-haloacid dehalogenase</fullName>
    </submittedName>
</protein>
<dbReference type="SFLD" id="SFLDG01135">
    <property type="entry name" value="C1.5.6:_HAD__Beta-PGM__Phospha"/>
    <property type="match status" value="1"/>
</dbReference>
<comment type="similarity">
    <text evidence="1">Belongs to the HAD-like hydrolase superfamily. S-2-haloalkanoic acid dehalogenase family.</text>
</comment>
<sequence length="215" mass="24885">MFDSYVFDAYGTLFDVHSVTEKLEEKYPNKGDAISQEWRRRQVHYFMIRQLIDGYLPFDQITQNALKDALQINQADFHSGDIEKLMDAYLHLQPYEEVDNVKDHLPDNSLTIFSNGTPSMLQPLLENNQLEHTFRVLSADEPKVYKPAPAAYAYAQKQLKIADPENILFLSSNPWDIAGAKSYGFTTAWVNRQKIQWPSLDVEPDHIFDNLNDLK</sequence>
<dbReference type="EMBL" id="FNQR01000004">
    <property type="protein sequence ID" value="SEA40873.1"/>
    <property type="molecule type" value="Genomic_DNA"/>
</dbReference>
<dbReference type="InterPro" id="IPR006439">
    <property type="entry name" value="HAD-SF_hydro_IA"/>
</dbReference>
<dbReference type="PANTHER" id="PTHR43316">
    <property type="entry name" value="HYDROLASE, HALOACID DELAHOGENASE-RELATED"/>
    <property type="match status" value="1"/>
</dbReference>
<name>A0A1H4AY82_9BACI</name>
<dbReference type="PANTHER" id="PTHR43316:SF3">
    <property type="entry name" value="HALOACID DEHALOGENASE, TYPE II (AFU_ORTHOLOGUE AFUA_2G07750)-RELATED"/>
    <property type="match status" value="1"/>
</dbReference>
<dbReference type="Proteomes" id="UP000198584">
    <property type="component" value="Unassembled WGS sequence"/>
</dbReference>